<evidence type="ECO:0000313" key="4">
    <source>
        <dbReference type="EMBL" id="CAL4766390.1"/>
    </source>
</evidence>
<dbReference type="Gene3D" id="3.30.420.10">
    <property type="entry name" value="Ribonuclease H-like superfamily/Ribonuclease H"/>
    <property type="match status" value="1"/>
</dbReference>
<feature type="compositionally biased region" description="Basic and acidic residues" evidence="1">
    <location>
        <begin position="1163"/>
        <end position="1174"/>
    </location>
</feature>
<feature type="compositionally biased region" description="Low complexity" evidence="1">
    <location>
        <begin position="186"/>
        <end position="201"/>
    </location>
</feature>
<keyword evidence="5" id="KW-1185">Reference proteome</keyword>
<feature type="compositionally biased region" description="Basic and acidic residues" evidence="1">
    <location>
        <begin position="328"/>
        <end position="346"/>
    </location>
</feature>
<evidence type="ECO:0000313" key="2">
    <source>
        <dbReference type="EMBL" id="CAI3979078.1"/>
    </source>
</evidence>
<feature type="compositionally biased region" description="Low complexity" evidence="1">
    <location>
        <begin position="217"/>
        <end position="227"/>
    </location>
</feature>
<reference evidence="2" key="1">
    <citation type="submission" date="2022-10" db="EMBL/GenBank/DDBJ databases">
        <authorList>
            <person name="Chen Y."/>
            <person name="Dougan E. K."/>
            <person name="Chan C."/>
            <person name="Rhodes N."/>
            <person name="Thang M."/>
        </authorList>
    </citation>
    <scope>NUCLEOTIDE SEQUENCE</scope>
</reference>
<dbReference type="EMBL" id="CAMXCT010000456">
    <property type="protein sequence ID" value="CAI3979078.1"/>
    <property type="molecule type" value="Genomic_DNA"/>
</dbReference>
<comment type="caution">
    <text evidence="2">The sequence shown here is derived from an EMBL/GenBank/DDBJ whole genome shotgun (WGS) entry which is preliminary data.</text>
</comment>
<feature type="compositionally biased region" description="Acidic residues" evidence="1">
    <location>
        <begin position="371"/>
        <end position="394"/>
    </location>
</feature>
<feature type="region of interest" description="Disordered" evidence="1">
    <location>
        <begin position="1163"/>
        <end position="1240"/>
    </location>
</feature>
<name>A0A9P1BTG3_9DINO</name>
<dbReference type="InterPro" id="IPR012337">
    <property type="entry name" value="RNaseH-like_sf"/>
</dbReference>
<reference evidence="3" key="2">
    <citation type="submission" date="2024-04" db="EMBL/GenBank/DDBJ databases">
        <authorList>
            <person name="Chen Y."/>
            <person name="Shah S."/>
            <person name="Dougan E. K."/>
            <person name="Thang M."/>
            <person name="Chan C."/>
        </authorList>
    </citation>
    <scope>NUCLEOTIDE SEQUENCE [LARGE SCALE GENOMIC DNA]</scope>
</reference>
<sequence>MESKDTFRDLQFDGRPSGYRDFRRKTILAVAGQENKLAHLAGPRLLQRLQGEAWRATEHLQVAELRKPDGWLEVIHALDKHYRFLPETELHEAVEEFLFGMKRKSGEGATSFSSRFRTQLSRVQSLIAQEREMTKSKRRGKKGKRSRELTNAVEPESSLEESAVSDVPRQAERPRSPSATGDETSAHAAEPARASASAQPEAGRETSDPDAEHEPSVHSVRSRVPSSQGSKRKSEQGSRVSKTSRGTHKADREREDRKMLEMLGSLECGHLRPKPIFPQAILGHLYMRKFGMNREQRAHIIRSTNGSSRLDDVERIIRASDLEEFRNDDRRRNDDRKPFKQPRRDAYAVQSEPQHAMLADDGNSSSSLGEVFDDESESEDAYVAAGDEDGDTEQELQEVYEIQRKAKKDFRKSYKTYKESRKKVREIKKSRTPYLPVVAINQPSDAQASGQAPVLRQTFGYDKKTTGGKAQPKRKSDSKFAGKKEEANLATTTVVEQFSYMVSSNDMIDDDVWLTTVPEGYAILDTGCTTSIVGNETAESLSKFMSSHGWPLPVSCSLPPVELKGFNGTKVESTNGLRWNVKLGNLWGTITTYVVPGSAPFLLSRRALEGMQARLDLGSLTITSEKHGMFDAPLRQASNGHLLLPLIHVPPELTTSTGDDAAASSISEEQEPNDACPENFAVACEDPPAPVFTGKAPLADRVEQCGSTCIRIGLDYGQDLNQHSHRRKLLLLIAFCQPTDVWISFPCGCWGPWSRMNMHKDPGLAQSTLDARRVARRHLSIVPEIWNLQQSLGGFTHIENPLTSDAWKEFQLHMAYDVRIDQCSLGLRCPRTKKPILKPTRIVTSCKEMATRLSTCRCDRRHEHAHLEGSYKGKPLTSYAETYPRKMCRVIAEVMTAPNRVPSKPEDVFASLDDLDIEQDAMSDAAGAEPGAELANPAEPPVPQQRIQSMLRKLHVNTGHSSIQQMLRLANRCQVSDEVKQEIKKFKCDICDEHKVPPTHRQSAVPHAEQPNHIVGIDFVQVELKHVNDQGDTVEDKYNVLTCVDLATDFAQQIIVPKGSYQLSKAFHNVWTRPYGAPKIIYTDPDSATMSKDFEHYMLNHDIKLLHCGAESHWQLGMLNDVEEQRNFPMQSQILAEPEFQARVQLRENAARAFLEEHAKELEDDVLRESRPLEDPDEEGGPHSLAGHQDEEPPAKRRAVLDGIPEENMEQDRLSNEYEPGTPVPSEQMDPPDETMDQPTEVMEPAAEAIDDASPEEFAPGLSVSPDVPTNDDQSSLEQTLQQAVEQPVPTDDELMVETTAGQAKLKESVLEVSLDVNRDDITAGPLSEDEMGIAGGLLARAVHHGQQQQLALRIMRSVGGKSMSVAAGCFLEGVQSGLYGAMSDGAKRQRDEESEWGLLTEGADSPTTAYYASAENPCPPMPSGSHVTGTPMPGDNLVLILRNGEDLKVPIPSDVLSVGEWSKTVITLPKLADLGITYAEFIVKAEGDKDLSQYGEFMLANFGPYAKTQKAKGHTQGVDFAHFLARVKFHGSGTTQGTFRRVLRE</sequence>
<dbReference type="Proteomes" id="UP001152797">
    <property type="component" value="Unassembled WGS sequence"/>
</dbReference>
<protein>
    <submittedName>
        <fullName evidence="4">Copia protein</fullName>
    </submittedName>
</protein>
<accession>A0A9P1BTG3</accession>
<feature type="compositionally biased region" description="Basic and acidic residues" evidence="1">
    <location>
        <begin position="202"/>
        <end position="216"/>
    </location>
</feature>
<dbReference type="InterPro" id="IPR036397">
    <property type="entry name" value="RNaseH_sf"/>
</dbReference>
<organism evidence="2">
    <name type="scientific">Cladocopium goreaui</name>
    <dbReference type="NCBI Taxonomy" id="2562237"/>
    <lineage>
        <taxon>Eukaryota</taxon>
        <taxon>Sar</taxon>
        <taxon>Alveolata</taxon>
        <taxon>Dinophyceae</taxon>
        <taxon>Suessiales</taxon>
        <taxon>Symbiodiniaceae</taxon>
        <taxon>Cladocopium</taxon>
    </lineage>
</organism>
<dbReference type="EMBL" id="CAMXCT030000456">
    <property type="protein sequence ID" value="CAL4766390.1"/>
    <property type="molecule type" value="Genomic_DNA"/>
</dbReference>
<evidence type="ECO:0000256" key="1">
    <source>
        <dbReference type="SAM" id="MobiDB-lite"/>
    </source>
</evidence>
<feature type="compositionally biased region" description="Basic residues" evidence="1">
    <location>
        <begin position="136"/>
        <end position="145"/>
    </location>
</feature>
<proteinExistence type="predicted"/>
<dbReference type="SUPFAM" id="SSF53098">
    <property type="entry name" value="Ribonuclease H-like"/>
    <property type="match status" value="1"/>
</dbReference>
<feature type="region of interest" description="Disordered" evidence="1">
    <location>
        <begin position="124"/>
        <end position="256"/>
    </location>
</feature>
<gene>
    <name evidence="2" type="ORF">C1SCF055_LOCUS7060</name>
</gene>
<dbReference type="GO" id="GO:0003676">
    <property type="term" value="F:nucleic acid binding"/>
    <property type="evidence" value="ECO:0007669"/>
    <property type="project" value="InterPro"/>
</dbReference>
<feature type="region of interest" description="Disordered" evidence="1">
    <location>
        <begin position="328"/>
        <end position="394"/>
    </location>
</feature>
<feature type="region of interest" description="Disordered" evidence="1">
    <location>
        <begin position="460"/>
        <end position="482"/>
    </location>
</feature>
<evidence type="ECO:0000313" key="3">
    <source>
        <dbReference type="EMBL" id="CAL1132453.1"/>
    </source>
</evidence>
<evidence type="ECO:0000313" key="5">
    <source>
        <dbReference type="Proteomes" id="UP001152797"/>
    </source>
</evidence>
<dbReference type="OrthoDB" id="435351at2759"/>
<dbReference type="EMBL" id="CAMXCT020000456">
    <property type="protein sequence ID" value="CAL1132453.1"/>
    <property type="molecule type" value="Genomic_DNA"/>
</dbReference>